<gene>
    <name evidence="1" type="ORF">BTMF_LOCUS3630</name>
</gene>
<proteinExistence type="predicted"/>
<evidence type="ECO:0000313" key="1">
    <source>
        <dbReference type="EMBL" id="VDO15181.1"/>
    </source>
</evidence>
<keyword evidence="2" id="KW-1185">Reference proteome</keyword>
<sequence length="396" mass="45975">MVPITVEFKFIDTLNFVGTSLDKAVKNLAEVNNCYCSSCKKVQAMKEGNFLPMNSAGVLIYQAKCKICDTILKKSIKYKKFKNIMREFKADELHLVLQKGIYPYEWVDCYKKFSQQLPENKDDWYSTLNDSNISNNALGFAKKVYKHFGCKNFGEYHDLYLKLDAILTKDIFDNFRKTCYNIYTLDPVYFISAPQLSDMASLKLTRQNLELLTDQETYEIYEKGIRGGNSVIPHRHALANNCYFYDEKSMKTVKLSKEDAVKKGIWNSKKHLSYILYLDANNLYGWALSKPLPVGEFFNYNNEKNNVTEPKPSDFTKETILNLEDNGDYGYTFIVDLEIPSELHKKFQDYPMLPEHYIPKEADLSDYQKKLIADEIGNKPKNGKLISTLYPKKDYI</sequence>
<dbReference type="STRING" id="42155.A0A0R3QD96"/>
<accession>A0A0R3QD96</accession>
<name>A0A0R3QD96_9BILA</name>
<reference evidence="3" key="1">
    <citation type="submission" date="2017-02" db="UniProtKB">
        <authorList>
            <consortium name="WormBaseParasite"/>
        </authorList>
    </citation>
    <scope>IDENTIFICATION</scope>
</reference>
<evidence type="ECO:0000313" key="3">
    <source>
        <dbReference type="WBParaSite" id="BTMF_0000433201-mRNA-1"/>
    </source>
</evidence>
<reference evidence="1 2" key="2">
    <citation type="submission" date="2018-11" db="EMBL/GenBank/DDBJ databases">
        <authorList>
            <consortium name="Pathogen Informatics"/>
        </authorList>
    </citation>
    <scope>NUCLEOTIDE SEQUENCE [LARGE SCALE GENOMIC DNA]</scope>
</reference>
<protein>
    <submittedName>
        <fullName evidence="3">DNA-directed DNA polymerase</fullName>
    </submittedName>
</protein>
<organism evidence="3">
    <name type="scientific">Brugia timori</name>
    <dbReference type="NCBI Taxonomy" id="42155"/>
    <lineage>
        <taxon>Eukaryota</taxon>
        <taxon>Metazoa</taxon>
        <taxon>Ecdysozoa</taxon>
        <taxon>Nematoda</taxon>
        <taxon>Chromadorea</taxon>
        <taxon>Rhabditida</taxon>
        <taxon>Spirurina</taxon>
        <taxon>Spiruromorpha</taxon>
        <taxon>Filarioidea</taxon>
        <taxon>Onchocercidae</taxon>
        <taxon>Brugia</taxon>
    </lineage>
</organism>
<dbReference type="EMBL" id="UZAG01003332">
    <property type="protein sequence ID" value="VDO15181.1"/>
    <property type="molecule type" value="Genomic_DNA"/>
</dbReference>
<dbReference type="Proteomes" id="UP000280834">
    <property type="component" value="Unassembled WGS sequence"/>
</dbReference>
<evidence type="ECO:0000313" key="2">
    <source>
        <dbReference type="Proteomes" id="UP000280834"/>
    </source>
</evidence>
<dbReference type="PANTHER" id="PTHR31511:SF12">
    <property type="entry name" value="RHO TERMINATION FACTOR N-TERMINAL DOMAIN-CONTAINING PROTEIN"/>
    <property type="match status" value="1"/>
</dbReference>
<dbReference type="AlphaFoldDB" id="A0A0R3QD96"/>
<dbReference type="PANTHER" id="PTHR31511">
    <property type="entry name" value="PROTEIN CBG23764"/>
    <property type="match status" value="1"/>
</dbReference>
<dbReference type="WBParaSite" id="BTMF_0000433201-mRNA-1">
    <property type="protein sequence ID" value="BTMF_0000433201-mRNA-1"/>
    <property type="gene ID" value="BTMF_0000433201"/>
</dbReference>